<dbReference type="EMBL" id="CAKMRJ010001260">
    <property type="protein sequence ID" value="CAH1424012.1"/>
    <property type="molecule type" value="Genomic_DNA"/>
</dbReference>
<evidence type="ECO:0000256" key="1">
    <source>
        <dbReference type="SAM" id="MobiDB-lite"/>
    </source>
</evidence>
<accession>A0AAU9MBT1</accession>
<feature type="region of interest" description="Disordered" evidence="1">
    <location>
        <begin position="37"/>
        <end position="57"/>
    </location>
</feature>
<protein>
    <submittedName>
        <fullName evidence="2">Uncharacterized protein</fullName>
    </submittedName>
</protein>
<dbReference type="Proteomes" id="UP001157418">
    <property type="component" value="Unassembled WGS sequence"/>
</dbReference>
<sequence>MVDEVGEENVVQVITDSALDCVKAIKTNSQELVVESVEPKDVESSNPISSQGDPKKVRKAQFTRRGVLFREVTVPGSPTSKKHRAIDMAQKLNKKKHEVQVPLENVTFETKHDSDSDSLRVSIAISIDDVDKRNDERILNHFRNLTGEVSKLHDVSKECHELFAKQLEETKVYLQTQIADIRTMLKSEVKNFAESSSTLHKMMDVVAEALVRSIEDITSFNKDYTIGLQDKMKGDALVFSRVEEFLTEIKTMLSAQSTISPESISQMELIQRVDDGFIGVVDGEIMEIEFPFMASDLVKDTVEDDGGGEEDETEKKI</sequence>
<organism evidence="2 3">
    <name type="scientific">Lactuca virosa</name>
    <dbReference type="NCBI Taxonomy" id="75947"/>
    <lineage>
        <taxon>Eukaryota</taxon>
        <taxon>Viridiplantae</taxon>
        <taxon>Streptophyta</taxon>
        <taxon>Embryophyta</taxon>
        <taxon>Tracheophyta</taxon>
        <taxon>Spermatophyta</taxon>
        <taxon>Magnoliopsida</taxon>
        <taxon>eudicotyledons</taxon>
        <taxon>Gunneridae</taxon>
        <taxon>Pentapetalae</taxon>
        <taxon>asterids</taxon>
        <taxon>campanulids</taxon>
        <taxon>Asterales</taxon>
        <taxon>Asteraceae</taxon>
        <taxon>Cichorioideae</taxon>
        <taxon>Cichorieae</taxon>
        <taxon>Lactucinae</taxon>
        <taxon>Lactuca</taxon>
    </lineage>
</organism>
<comment type="caution">
    <text evidence="2">The sequence shown here is derived from an EMBL/GenBank/DDBJ whole genome shotgun (WGS) entry which is preliminary data.</text>
</comment>
<reference evidence="2 3" key="1">
    <citation type="submission" date="2022-01" db="EMBL/GenBank/DDBJ databases">
        <authorList>
            <person name="Xiong W."/>
            <person name="Schranz E."/>
        </authorList>
    </citation>
    <scope>NUCLEOTIDE SEQUENCE [LARGE SCALE GENOMIC DNA]</scope>
</reference>
<evidence type="ECO:0000313" key="2">
    <source>
        <dbReference type="EMBL" id="CAH1424012.1"/>
    </source>
</evidence>
<evidence type="ECO:0000313" key="3">
    <source>
        <dbReference type="Proteomes" id="UP001157418"/>
    </source>
</evidence>
<proteinExistence type="predicted"/>
<gene>
    <name evidence="2" type="ORF">LVIROSA_LOCUS11258</name>
</gene>
<name>A0AAU9MBT1_9ASTR</name>
<keyword evidence="3" id="KW-1185">Reference proteome</keyword>
<dbReference type="AlphaFoldDB" id="A0AAU9MBT1"/>